<name>A0A8S2J9P9_9BILA</name>
<dbReference type="InterPro" id="IPR014044">
    <property type="entry name" value="CAP_dom"/>
</dbReference>
<dbReference type="Gene3D" id="3.40.50.720">
    <property type="entry name" value="NAD(P)-binding Rossmann-like Domain"/>
    <property type="match status" value="1"/>
</dbReference>
<evidence type="ECO:0000256" key="1">
    <source>
        <dbReference type="ARBA" id="ARBA00006484"/>
    </source>
</evidence>
<dbReference type="CDD" id="cd05382">
    <property type="entry name" value="CAP_GAPR1-like"/>
    <property type="match status" value="1"/>
</dbReference>
<gene>
    <name evidence="5" type="ORF">BYL167_LOCUS2626</name>
</gene>
<reference evidence="5" key="1">
    <citation type="submission" date="2021-02" db="EMBL/GenBank/DDBJ databases">
        <authorList>
            <person name="Nowell W R."/>
        </authorList>
    </citation>
    <scope>NUCLEOTIDE SEQUENCE</scope>
</reference>
<accession>A0A8S2J9P9</accession>
<dbReference type="NCBIfam" id="NF005559">
    <property type="entry name" value="PRK07231.1"/>
    <property type="match status" value="1"/>
</dbReference>
<dbReference type="SUPFAM" id="SSF51735">
    <property type="entry name" value="NAD(P)-binding Rossmann-fold domains"/>
    <property type="match status" value="1"/>
</dbReference>
<dbReference type="Gene3D" id="3.40.33.10">
    <property type="entry name" value="CAP"/>
    <property type="match status" value="1"/>
</dbReference>
<comment type="similarity">
    <text evidence="1">Belongs to the short-chain dehydrogenases/reductases (SDR) family.</text>
</comment>
<dbReference type="SMART" id="SM00198">
    <property type="entry name" value="SCP"/>
    <property type="match status" value="1"/>
</dbReference>
<dbReference type="Pfam" id="PF00188">
    <property type="entry name" value="CAP"/>
    <property type="match status" value="1"/>
</dbReference>
<evidence type="ECO:0000256" key="3">
    <source>
        <dbReference type="SAM" id="Phobius"/>
    </source>
</evidence>
<dbReference type="EMBL" id="CAJOBH010000467">
    <property type="protein sequence ID" value="CAF3794298.1"/>
    <property type="molecule type" value="Genomic_DNA"/>
</dbReference>
<sequence>MSSSNNVFGDFSNFFSQLFSLNSPDQVGSFFQQYWYVWLILSIGVVALIAFNVAICCYFRHHRKLNEIDPATGEKRLYNKDWGISKPKQTLFIPIERNQQDHSESPLMIDDYDDSKFAVEALMAHNTYRLQHGAVPLQQNEYLNKVATDWARELVKKNQLQHSPDPWRRYKGSMLGENLAFYIGPLLTGDRLTKIWYRECERHDFNVDLQENSLHFSQLVWKGTREVGFGRCQTPDKKHWYGVAVYFPPGNESWSQILLDKVVFITGAGGGIGSAISHTCALQGAKVVVSDVNKTAADKVVADIIATRNQESDRIMSIELDTVEEQAIEQAVAKVVEKWGTIHVLVNAAANFTLGSIEDVSADAWSHVFNVNVRGYALMVKHIVPLLKKQRSGSIIQFGSISGVVAQPNFVPYNTTKGAVLQMTRNLALDLGSYNIRCNSVSPGCIETPPIFRLAESLNVSMEELTQTHAQKQCLKRIGTPQEIANLVVFLASDLCPFITGANLLADGGYTAI</sequence>
<dbReference type="SUPFAM" id="SSF55797">
    <property type="entry name" value="PR-1-like"/>
    <property type="match status" value="1"/>
</dbReference>
<keyword evidence="3" id="KW-0472">Membrane</keyword>
<evidence type="ECO:0000313" key="6">
    <source>
        <dbReference type="Proteomes" id="UP000681967"/>
    </source>
</evidence>
<feature type="domain" description="SCP" evidence="4">
    <location>
        <begin position="116"/>
        <end position="254"/>
    </location>
</feature>
<keyword evidence="3" id="KW-0812">Transmembrane</keyword>
<dbReference type="PRINTS" id="PR00081">
    <property type="entry name" value="GDHRDH"/>
</dbReference>
<dbReference type="InterPro" id="IPR002347">
    <property type="entry name" value="SDR_fam"/>
</dbReference>
<keyword evidence="2" id="KW-0560">Oxidoreductase</keyword>
<evidence type="ECO:0000256" key="2">
    <source>
        <dbReference type="ARBA" id="ARBA00023002"/>
    </source>
</evidence>
<dbReference type="InterPro" id="IPR036291">
    <property type="entry name" value="NAD(P)-bd_dom_sf"/>
</dbReference>
<dbReference type="Pfam" id="PF13561">
    <property type="entry name" value="adh_short_C2"/>
    <property type="match status" value="1"/>
</dbReference>
<dbReference type="FunFam" id="3.40.50.720:FF:000084">
    <property type="entry name" value="Short-chain dehydrogenase reductase"/>
    <property type="match status" value="1"/>
</dbReference>
<dbReference type="CDD" id="cd05233">
    <property type="entry name" value="SDR_c"/>
    <property type="match status" value="1"/>
</dbReference>
<evidence type="ECO:0000259" key="4">
    <source>
        <dbReference type="SMART" id="SM00198"/>
    </source>
</evidence>
<evidence type="ECO:0000313" key="5">
    <source>
        <dbReference type="EMBL" id="CAF3794298.1"/>
    </source>
</evidence>
<protein>
    <recommendedName>
        <fullName evidence="4">SCP domain-containing protein</fullName>
    </recommendedName>
</protein>
<comment type="caution">
    <text evidence="5">The sequence shown here is derived from an EMBL/GenBank/DDBJ whole genome shotgun (WGS) entry which is preliminary data.</text>
</comment>
<dbReference type="GO" id="GO:0016491">
    <property type="term" value="F:oxidoreductase activity"/>
    <property type="evidence" value="ECO:0007669"/>
    <property type="project" value="UniProtKB-KW"/>
</dbReference>
<dbReference type="PANTHER" id="PTHR24321">
    <property type="entry name" value="DEHYDROGENASES, SHORT CHAIN"/>
    <property type="match status" value="1"/>
</dbReference>
<dbReference type="InterPro" id="IPR034113">
    <property type="entry name" value="SCP_GAPR1-like"/>
</dbReference>
<dbReference type="InterPro" id="IPR035940">
    <property type="entry name" value="CAP_sf"/>
</dbReference>
<feature type="transmembrane region" description="Helical" evidence="3">
    <location>
        <begin position="35"/>
        <end position="59"/>
    </location>
</feature>
<dbReference type="InterPro" id="IPR020904">
    <property type="entry name" value="Sc_DH/Rdtase_CS"/>
</dbReference>
<dbReference type="Proteomes" id="UP000681967">
    <property type="component" value="Unassembled WGS sequence"/>
</dbReference>
<organism evidence="5 6">
    <name type="scientific">Rotaria magnacalcarata</name>
    <dbReference type="NCBI Taxonomy" id="392030"/>
    <lineage>
        <taxon>Eukaryota</taxon>
        <taxon>Metazoa</taxon>
        <taxon>Spiralia</taxon>
        <taxon>Gnathifera</taxon>
        <taxon>Rotifera</taxon>
        <taxon>Eurotatoria</taxon>
        <taxon>Bdelloidea</taxon>
        <taxon>Philodinida</taxon>
        <taxon>Philodinidae</taxon>
        <taxon>Rotaria</taxon>
    </lineage>
</organism>
<dbReference type="AlphaFoldDB" id="A0A8S2J9P9"/>
<keyword evidence="3" id="KW-1133">Transmembrane helix</keyword>
<dbReference type="PROSITE" id="PS00061">
    <property type="entry name" value="ADH_SHORT"/>
    <property type="match status" value="1"/>
</dbReference>
<dbReference type="PANTHER" id="PTHR24321:SF8">
    <property type="entry name" value="ESTRADIOL 17-BETA-DEHYDROGENASE 8-RELATED"/>
    <property type="match status" value="1"/>
</dbReference>
<proteinExistence type="inferred from homology"/>
<dbReference type="PRINTS" id="PR00080">
    <property type="entry name" value="SDRFAMILY"/>
</dbReference>